<dbReference type="RefSeq" id="WP_119715184.1">
    <property type="nucleotide sequence ID" value="NZ_OMOH01000003.1"/>
</dbReference>
<dbReference type="SMART" id="SM00855">
    <property type="entry name" value="PGAM"/>
    <property type="match status" value="1"/>
</dbReference>
<dbReference type="InterPro" id="IPR029033">
    <property type="entry name" value="His_PPase_superfam"/>
</dbReference>
<dbReference type="Proteomes" id="UP000265962">
    <property type="component" value="Unassembled WGS sequence"/>
</dbReference>
<gene>
    <name evidence="1" type="ORF">PROPJV5_0943</name>
</gene>
<dbReference type="EMBL" id="OMOH01000003">
    <property type="protein sequence ID" value="SPF67986.1"/>
    <property type="molecule type" value="Genomic_DNA"/>
</dbReference>
<dbReference type="SUPFAM" id="SSF53254">
    <property type="entry name" value="Phosphoglycerate mutase-like"/>
    <property type="match status" value="1"/>
</dbReference>
<dbReference type="AlphaFoldDB" id="A0A375I1K9"/>
<evidence type="ECO:0000313" key="1">
    <source>
        <dbReference type="EMBL" id="SPF67986.1"/>
    </source>
</evidence>
<reference evidence="2" key="1">
    <citation type="submission" date="2018-02" db="EMBL/GenBank/DDBJ databases">
        <authorList>
            <person name="Hornung B."/>
        </authorList>
    </citation>
    <scope>NUCLEOTIDE SEQUENCE [LARGE SCALE GENOMIC DNA]</scope>
</reference>
<dbReference type="Pfam" id="PF00300">
    <property type="entry name" value="His_Phos_1"/>
    <property type="match status" value="1"/>
</dbReference>
<accession>A0A375I1K9</accession>
<sequence>MTRRLYLMRHAQARSFGTGGDKGRRLSDNGHAQAREAGERLAGAGIQMALVSDAERTRETFADLQLPDINGVPVHVEFQAALYEAGPRLVLARIAEAPDEVQGLIVIGHAPTIPTLASEFTWAADRSDADMQMCSFPVATVAAFDVDVPWSELGSFDPFDYTGDGAQRLSPVRPAEF</sequence>
<evidence type="ECO:0000313" key="2">
    <source>
        <dbReference type="Proteomes" id="UP000265962"/>
    </source>
</evidence>
<proteinExistence type="predicted"/>
<organism evidence="1 2">
    <name type="scientific">Propionibacterium ruminifibrarum</name>
    <dbReference type="NCBI Taxonomy" id="1962131"/>
    <lineage>
        <taxon>Bacteria</taxon>
        <taxon>Bacillati</taxon>
        <taxon>Actinomycetota</taxon>
        <taxon>Actinomycetes</taxon>
        <taxon>Propionibacteriales</taxon>
        <taxon>Propionibacteriaceae</taxon>
        <taxon>Propionibacterium</taxon>
    </lineage>
</organism>
<dbReference type="InterPro" id="IPR013078">
    <property type="entry name" value="His_Pase_superF_clade-1"/>
</dbReference>
<dbReference type="Gene3D" id="3.40.50.1240">
    <property type="entry name" value="Phosphoglycerate mutase-like"/>
    <property type="match status" value="1"/>
</dbReference>
<name>A0A375I1K9_9ACTN</name>
<keyword evidence="2" id="KW-1185">Reference proteome</keyword>
<dbReference type="OrthoDB" id="9810154at2"/>
<dbReference type="CDD" id="cd07067">
    <property type="entry name" value="HP_PGM_like"/>
    <property type="match status" value="1"/>
</dbReference>
<protein>
    <submittedName>
        <fullName evidence="1">Histidine phosphatase superfamily</fullName>
    </submittedName>
</protein>